<dbReference type="SUPFAM" id="SSF50156">
    <property type="entry name" value="PDZ domain-like"/>
    <property type="match status" value="1"/>
</dbReference>
<organism evidence="3 4">
    <name type="scientific">Corynebacterium singulare</name>
    <dbReference type="NCBI Taxonomy" id="161899"/>
    <lineage>
        <taxon>Bacteria</taxon>
        <taxon>Bacillati</taxon>
        <taxon>Actinomycetota</taxon>
        <taxon>Actinomycetes</taxon>
        <taxon>Mycobacteriales</taxon>
        <taxon>Corynebacteriaceae</taxon>
        <taxon>Corynebacterium</taxon>
    </lineage>
</organism>
<dbReference type="SMART" id="SM00228">
    <property type="entry name" value="PDZ"/>
    <property type="match status" value="1"/>
</dbReference>
<dbReference type="AlphaFoldDB" id="A0A0B6EP82"/>
<accession>A0A0B6EP82</accession>
<gene>
    <name evidence="3" type="ORF">CSING_03925</name>
</gene>
<dbReference type="InterPro" id="IPR027065">
    <property type="entry name" value="Lon_Prtase"/>
</dbReference>
<dbReference type="Pfam" id="PF13180">
    <property type="entry name" value="PDZ_2"/>
    <property type="match status" value="1"/>
</dbReference>
<feature type="transmembrane region" description="Helical" evidence="1">
    <location>
        <begin position="12"/>
        <end position="31"/>
    </location>
</feature>
<keyword evidence="1" id="KW-0812">Transmembrane</keyword>
<dbReference type="GO" id="GO:0006508">
    <property type="term" value="P:proteolysis"/>
    <property type="evidence" value="ECO:0007669"/>
    <property type="project" value="InterPro"/>
</dbReference>
<reference evidence="3 4" key="1">
    <citation type="journal article" date="2015" name="Genome Announc.">
        <title>Complete Genome Sequence and Annotation of Corynebacterium singulare DSM 44357, Isolated from a Human Semen Specimen.</title>
        <authorList>
            <person name="Merten M."/>
            <person name="Brinkrolf K."/>
            <person name="Albersmeier A."/>
            <person name="Kutter Y."/>
            <person name="Ruckert C."/>
            <person name="Tauch A."/>
        </authorList>
    </citation>
    <scope>NUCLEOTIDE SEQUENCE [LARGE SCALE GENOMIC DNA]</scope>
    <source>
        <strain evidence="3">IBS B52218</strain>
    </source>
</reference>
<keyword evidence="1" id="KW-1133">Transmembrane helix</keyword>
<dbReference type="EMBL" id="CP010827">
    <property type="protein sequence ID" value="AJI78332.1"/>
    <property type="molecule type" value="Genomic_DNA"/>
</dbReference>
<dbReference type="GO" id="GO:0004252">
    <property type="term" value="F:serine-type endopeptidase activity"/>
    <property type="evidence" value="ECO:0007669"/>
    <property type="project" value="InterPro"/>
</dbReference>
<protein>
    <submittedName>
        <fullName evidence="3">Putative secreted protein containing a PDZ domain</fullName>
    </submittedName>
</protein>
<name>A0A0B6EP82_9CORY</name>
<dbReference type="SUPFAM" id="SSF54211">
    <property type="entry name" value="Ribosomal protein S5 domain 2-like"/>
    <property type="match status" value="1"/>
</dbReference>
<dbReference type="InterPro" id="IPR036034">
    <property type="entry name" value="PDZ_sf"/>
</dbReference>
<dbReference type="InterPro" id="IPR008269">
    <property type="entry name" value="Lon_proteolytic"/>
</dbReference>
<keyword evidence="1" id="KW-0472">Membrane</keyword>
<evidence type="ECO:0000313" key="3">
    <source>
        <dbReference type="EMBL" id="AJI78332.1"/>
    </source>
</evidence>
<dbReference type="InterPro" id="IPR020568">
    <property type="entry name" value="Ribosomal_Su5_D2-typ_SF"/>
</dbReference>
<dbReference type="STRING" id="161899.CSING_03925"/>
<dbReference type="Proteomes" id="UP000031890">
    <property type="component" value="Chromosome"/>
</dbReference>
<dbReference type="InterPro" id="IPR001478">
    <property type="entry name" value="PDZ"/>
</dbReference>
<dbReference type="GO" id="GO:0004176">
    <property type="term" value="F:ATP-dependent peptidase activity"/>
    <property type="evidence" value="ECO:0007669"/>
    <property type="project" value="InterPro"/>
</dbReference>
<dbReference type="GO" id="GO:0030163">
    <property type="term" value="P:protein catabolic process"/>
    <property type="evidence" value="ECO:0007669"/>
    <property type="project" value="InterPro"/>
</dbReference>
<dbReference type="Gene3D" id="2.30.42.10">
    <property type="match status" value="1"/>
</dbReference>
<sequence length="363" mass="38327">MNRQQNPRTRRLRTLTWGAIPVALTGALLSIDRIPGTDITLTVPYASEGPGPVVDTLGEVEGMQVVEVKAPETFEPSGQLNMTTVSVRTNMTMAQALGRWMFTDDTLVPIENIIPQGKTDEEVQEANQQAFTQSESAATVAAMDYLNKPVRIEVAQVLGDAPAADSLHEGDIITAVNADPVSEPGEVQEKVRELAPGDEVTLDIVREGKDSTVTVTLGAHPEDEDTPLLGILMMSVPTEDISVDYNLQDIGGPSAGMMFTLAVIDKLSTEDLTGGAVVAGTGTIGEDGQVGPIGGIAHKVRASRDAGAELFLSPAENCAEATSRDTGDMVVAKVHTLDDAIAAMRNFADGEEVETCGTPPHRG</sequence>
<dbReference type="HOGENOM" id="CLU_042037_1_0_11"/>
<evidence type="ECO:0000256" key="1">
    <source>
        <dbReference type="SAM" id="Phobius"/>
    </source>
</evidence>
<dbReference type="Pfam" id="PF05362">
    <property type="entry name" value="Lon_C"/>
    <property type="match status" value="1"/>
</dbReference>
<evidence type="ECO:0000313" key="4">
    <source>
        <dbReference type="Proteomes" id="UP000031890"/>
    </source>
</evidence>
<proteinExistence type="predicted"/>
<dbReference type="OrthoDB" id="2356897at2"/>
<dbReference type="PANTHER" id="PTHR10046">
    <property type="entry name" value="ATP DEPENDENT LON PROTEASE FAMILY MEMBER"/>
    <property type="match status" value="1"/>
</dbReference>
<dbReference type="Gene3D" id="3.30.230.10">
    <property type="match status" value="1"/>
</dbReference>
<dbReference type="RefSeq" id="WP_042529854.1">
    <property type="nucleotide sequence ID" value="NZ_CP010827.1"/>
</dbReference>
<feature type="domain" description="PDZ" evidence="2">
    <location>
        <begin position="134"/>
        <end position="208"/>
    </location>
</feature>
<dbReference type="InterPro" id="IPR014721">
    <property type="entry name" value="Ribsml_uS5_D2-typ_fold_subgr"/>
</dbReference>
<dbReference type="GO" id="GO:0005524">
    <property type="term" value="F:ATP binding"/>
    <property type="evidence" value="ECO:0007669"/>
    <property type="project" value="InterPro"/>
</dbReference>
<dbReference type="KEGG" id="csx:CSING_03925"/>
<evidence type="ECO:0000259" key="2">
    <source>
        <dbReference type="SMART" id="SM00228"/>
    </source>
</evidence>